<evidence type="ECO:0000313" key="3">
    <source>
        <dbReference type="Proteomes" id="UP000193778"/>
    </source>
</evidence>
<dbReference type="RefSeq" id="WP_234995140.1">
    <property type="nucleotide sequence ID" value="NZ_FWFP01000003.1"/>
</dbReference>
<organism evidence="2 3">
    <name type="scientific">Ruegeria meonggei</name>
    <dbReference type="NCBI Taxonomy" id="1446476"/>
    <lineage>
        <taxon>Bacteria</taxon>
        <taxon>Pseudomonadati</taxon>
        <taxon>Pseudomonadota</taxon>
        <taxon>Alphaproteobacteria</taxon>
        <taxon>Rhodobacterales</taxon>
        <taxon>Roseobacteraceae</taxon>
        <taxon>Ruegeria</taxon>
    </lineage>
</organism>
<dbReference type="Proteomes" id="UP000193778">
    <property type="component" value="Unassembled WGS sequence"/>
</dbReference>
<evidence type="ECO:0000259" key="1">
    <source>
        <dbReference type="Pfam" id="PF06904"/>
    </source>
</evidence>
<protein>
    <recommendedName>
        <fullName evidence="1">Extensin-like C-terminal domain-containing protein</fullName>
    </recommendedName>
</protein>
<dbReference type="InterPro" id="IPR009683">
    <property type="entry name" value="Extensin-like_C"/>
</dbReference>
<keyword evidence="3" id="KW-1185">Reference proteome</keyword>
<reference evidence="3" key="1">
    <citation type="submission" date="2017-03" db="EMBL/GenBank/DDBJ databases">
        <authorList>
            <person name="Rodrigo-Torres L."/>
            <person name="Arahal R.D."/>
            <person name="Lucena T."/>
        </authorList>
    </citation>
    <scope>NUCLEOTIDE SEQUENCE [LARGE SCALE GENOMIC DNA]</scope>
    <source>
        <strain evidence="3">CECT 8411</strain>
    </source>
</reference>
<dbReference type="Pfam" id="PF06904">
    <property type="entry name" value="Extensin-like_C"/>
    <property type="match status" value="1"/>
</dbReference>
<gene>
    <name evidence="2" type="ORF">RUM8411_01235</name>
</gene>
<sequence length="177" mass="19404">MRKRGAVCGDWTIIGDTRKPFSGKLRGCGIAAPVRIRVVSDVFLSQLALMDCQTAITFKTWIENTAKPAFADRGGGLKGIRLVGHYACRTQNNQPRARLSEHARGRAIDISSFILMDGTVITVGNGWKADDTSDVMRDLHTGACGLFGTVLGPNSDRFHQGHFHFDTARRRSGTICR</sequence>
<accession>A0A1X6YTH7</accession>
<dbReference type="EMBL" id="FWFP01000003">
    <property type="protein sequence ID" value="SLN30474.1"/>
    <property type="molecule type" value="Genomic_DNA"/>
</dbReference>
<feature type="domain" description="Extensin-like C-terminal" evidence="1">
    <location>
        <begin position="23"/>
        <end position="177"/>
    </location>
</feature>
<dbReference type="AlphaFoldDB" id="A0A1X6YTH7"/>
<proteinExistence type="predicted"/>
<evidence type="ECO:0000313" key="2">
    <source>
        <dbReference type="EMBL" id="SLN30474.1"/>
    </source>
</evidence>
<name>A0A1X6YTH7_9RHOB</name>